<keyword evidence="2 4" id="KW-0833">Ubl conjugation pathway</keyword>
<reference evidence="9" key="1">
    <citation type="submission" date="2017-02" db="UniProtKB">
        <authorList>
            <consortium name="WormBaseParasite"/>
        </authorList>
    </citation>
    <scope>IDENTIFICATION</scope>
</reference>
<dbReference type="Gene3D" id="3.10.110.10">
    <property type="entry name" value="Ubiquitin Conjugating Enzyme"/>
    <property type="match status" value="1"/>
</dbReference>
<evidence type="ECO:0000313" key="9">
    <source>
        <dbReference type="WBParaSite" id="EVEC_0000413801-mRNA-1"/>
    </source>
</evidence>
<protein>
    <submittedName>
        <fullName evidence="9">UBIQUITIN_CONJUGAT_2 domain-containing protein</fullName>
    </submittedName>
</protein>
<feature type="active site" description="Glycyl thioester intermediate" evidence="3">
    <location>
        <position position="106"/>
    </location>
</feature>
<dbReference type="GO" id="GO:0005524">
    <property type="term" value="F:ATP binding"/>
    <property type="evidence" value="ECO:0007669"/>
    <property type="project" value="UniProtKB-UniRule"/>
</dbReference>
<evidence type="ECO:0000256" key="2">
    <source>
        <dbReference type="ARBA" id="ARBA00022786"/>
    </source>
</evidence>
<evidence type="ECO:0000256" key="5">
    <source>
        <dbReference type="SAM" id="MobiDB-lite"/>
    </source>
</evidence>
<evidence type="ECO:0000256" key="4">
    <source>
        <dbReference type="RuleBase" id="RU362109"/>
    </source>
</evidence>
<evidence type="ECO:0000313" key="8">
    <source>
        <dbReference type="Proteomes" id="UP000274131"/>
    </source>
</evidence>
<dbReference type="EMBL" id="UXUI01007699">
    <property type="protein sequence ID" value="VDD88756.1"/>
    <property type="molecule type" value="Genomic_DNA"/>
</dbReference>
<keyword evidence="4" id="KW-0547">Nucleotide-binding</keyword>
<evidence type="ECO:0000256" key="1">
    <source>
        <dbReference type="ARBA" id="ARBA00022679"/>
    </source>
</evidence>
<dbReference type="PANTHER" id="PTHR24067">
    <property type="entry name" value="UBIQUITIN-CONJUGATING ENZYME E2"/>
    <property type="match status" value="1"/>
</dbReference>
<dbReference type="CDD" id="cd23803">
    <property type="entry name" value="UBCc_UBE2R"/>
    <property type="match status" value="1"/>
</dbReference>
<evidence type="ECO:0000313" key="7">
    <source>
        <dbReference type="EMBL" id="VDD88756.1"/>
    </source>
</evidence>
<gene>
    <name evidence="7" type="ORF">EVEC_LOCUS3846</name>
</gene>
<dbReference type="STRING" id="51028.A0A0N4V2C0"/>
<dbReference type="FunFam" id="3.10.110.10:FF:000051">
    <property type="entry name" value="ubiquitin-conjugating enzyme E2 R2-like"/>
    <property type="match status" value="1"/>
</dbReference>
<accession>A0A0N4V2C0</accession>
<feature type="compositionally biased region" description="Acidic residues" evidence="5">
    <location>
        <begin position="214"/>
        <end position="242"/>
    </location>
</feature>
<name>A0A0N4V2C0_ENTVE</name>
<dbReference type="GO" id="GO:0032446">
    <property type="term" value="P:protein modification by small protein conjugation"/>
    <property type="evidence" value="ECO:0007669"/>
    <property type="project" value="UniProtKB-ARBA"/>
</dbReference>
<comment type="similarity">
    <text evidence="4">Belongs to the ubiquitin-conjugating enzyme family.</text>
</comment>
<keyword evidence="8" id="KW-1185">Reference proteome</keyword>
<proteinExistence type="inferred from homology"/>
<feature type="region of interest" description="Disordered" evidence="5">
    <location>
        <begin position="206"/>
        <end position="249"/>
    </location>
</feature>
<organism evidence="9">
    <name type="scientific">Enterobius vermicularis</name>
    <name type="common">Human pinworm</name>
    <dbReference type="NCBI Taxonomy" id="51028"/>
    <lineage>
        <taxon>Eukaryota</taxon>
        <taxon>Metazoa</taxon>
        <taxon>Ecdysozoa</taxon>
        <taxon>Nematoda</taxon>
        <taxon>Chromadorea</taxon>
        <taxon>Rhabditida</taxon>
        <taxon>Spirurina</taxon>
        <taxon>Oxyuridomorpha</taxon>
        <taxon>Oxyuroidea</taxon>
        <taxon>Oxyuridae</taxon>
        <taxon>Enterobius</taxon>
    </lineage>
</organism>
<keyword evidence="1" id="KW-0808">Transferase</keyword>
<evidence type="ECO:0000256" key="3">
    <source>
        <dbReference type="PROSITE-ProRule" id="PRU10133"/>
    </source>
</evidence>
<dbReference type="Proteomes" id="UP000274131">
    <property type="component" value="Unassembled WGS sequence"/>
</dbReference>
<keyword evidence="4" id="KW-0067">ATP-binding</keyword>
<dbReference type="InterPro" id="IPR000608">
    <property type="entry name" value="UBC"/>
</dbReference>
<dbReference type="AlphaFoldDB" id="A0A0N4V2C0"/>
<evidence type="ECO:0000259" key="6">
    <source>
        <dbReference type="PROSITE" id="PS50127"/>
    </source>
</evidence>
<dbReference type="InterPro" id="IPR023313">
    <property type="entry name" value="UBQ-conjugating_AS"/>
</dbReference>
<dbReference type="InterPro" id="IPR050113">
    <property type="entry name" value="Ub_conjugating_enzyme"/>
</dbReference>
<dbReference type="Pfam" id="PF00179">
    <property type="entry name" value="UQ_con"/>
    <property type="match status" value="1"/>
</dbReference>
<dbReference type="GO" id="GO:0016740">
    <property type="term" value="F:transferase activity"/>
    <property type="evidence" value="ECO:0007669"/>
    <property type="project" value="UniProtKB-KW"/>
</dbReference>
<dbReference type="SMART" id="SM00212">
    <property type="entry name" value="UBCc"/>
    <property type="match status" value="1"/>
</dbReference>
<dbReference type="OrthoDB" id="19692at2759"/>
<dbReference type="PROSITE" id="PS00183">
    <property type="entry name" value="UBC_1"/>
    <property type="match status" value="1"/>
</dbReference>
<reference evidence="7 8" key="2">
    <citation type="submission" date="2018-10" db="EMBL/GenBank/DDBJ databases">
        <authorList>
            <consortium name="Pathogen Informatics"/>
        </authorList>
    </citation>
    <scope>NUCLEOTIDE SEQUENCE [LARGE SCALE GENOMIC DNA]</scope>
</reference>
<dbReference type="PROSITE" id="PS50127">
    <property type="entry name" value="UBC_2"/>
    <property type="match status" value="1"/>
</dbReference>
<sequence>MSSSHSSVYVSATSEASGSAAGAIRALTLELKSLQTSPLEGFTVNPSESDIFVWTVAIFGPPGTLYQGGYFKAMINFPKNYPYSPPSVKFLTKVWHPNVYESGDLCISILHPPVDDPHSGELACERWNPTQNVRTILLSVISLLNEPNTSSPANVDASVMYRKWKDSNGKIDDYARIIRKQVEASRVEAEKDGIVVPETLEEYCVKTQPKPSEEELDEFDLDDEGYPYEGSDYEEEYEENTEDSGQGEN</sequence>
<dbReference type="WBParaSite" id="EVEC_0000413801-mRNA-1">
    <property type="protein sequence ID" value="EVEC_0000413801-mRNA-1"/>
    <property type="gene ID" value="EVEC_0000413801"/>
</dbReference>
<feature type="domain" description="UBC core" evidence="6">
    <location>
        <begin position="22"/>
        <end position="187"/>
    </location>
</feature>
<dbReference type="SUPFAM" id="SSF54495">
    <property type="entry name" value="UBC-like"/>
    <property type="match status" value="1"/>
</dbReference>
<dbReference type="InterPro" id="IPR016135">
    <property type="entry name" value="UBQ-conjugating_enzyme/RWD"/>
</dbReference>